<dbReference type="Gene3D" id="3.40.640.10">
    <property type="entry name" value="Type I PLP-dependent aspartate aminotransferase-like (Major domain)"/>
    <property type="match status" value="1"/>
</dbReference>
<reference evidence="3" key="1">
    <citation type="submission" date="2022-06" db="EMBL/GenBank/DDBJ databases">
        <title>Uncovering the hologenomic basis of an extraordinary plant invasion.</title>
        <authorList>
            <person name="Bieker V.C."/>
            <person name="Martin M.D."/>
            <person name="Gilbert T."/>
            <person name="Hodgins K."/>
            <person name="Battlay P."/>
            <person name="Petersen B."/>
            <person name="Wilson J."/>
        </authorList>
    </citation>
    <scope>NUCLEOTIDE SEQUENCE</scope>
    <source>
        <strain evidence="3">AA19_3_7</strain>
        <tissue evidence="3">Leaf</tissue>
    </source>
</reference>
<keyword evidence="1" id="KW-0663">Pyridoxal phosphate</keyword>
<dbReference type="EMBL" id="JAMZMK010007765">
    <property type="protein sequence ID" value="KAI7743239.1"/>
    <property type="molecule type" value="Genomic_DNA"/>
</dbReference>
<evidence type="ECO:0000256" key="1">
    <source>
        <dbReference type="ARBA" id="ARBA00022898"/>
    </source>
</evidence>
<feature type="non-terminal residue" evidence="3">
    <location>
        <position position="261"/>
    </location>
</feature>
<proteinExistence type="predicted"/>
<dbReference type="GO" id="GO:0008793">
    <property type="term" value="F:aromatic-amino-acid transaminase activity"/>
    <property type="evidence" value="ECO:0007669"/>
    <property type="project" value="TreeGrafter"/>
</dbReference>
<gene>
    <name evidence="3" type="ORF">M8C21_003587</name>
</gene>
<dbReference type="Gene3D" id="3.90.1150.10">
    <property type="entry name" value="Aspartate Aminotransferase, domain 1"/>
    <property type="match status" value="1"/>
</dbReference>
<organism evidence="3 4">
    <name type="scientific">Ambrosia artemisiifolia</name>
    <name type="common">Common ragweed</name>
    <dbReference type="NCBI Taxonomy" id="4212"/>
    <lineage>
        <taxon>Eukaryota</taxon>
        <taxon>Viridiplantae</taxon>
        <taxon>Streptophyta</taxon>
        <taxon>Embryophyta</taxon>
        <taxon>Tracheophyta</taxon>
        <taxon>Spermatophyta</taxon>
        <taxon>Magnoliopsida</taxon>
        <taxon>eudicotyledons</taxon>
        <taxon>Gunneridae</taxon>
        <taxon>Pentapetalae</taxon>
        <taxon>asterids</taxon>
        <taxon>campanulids</taxon>
        <taxon>Asterales</taxon>
        <taxon>Asteraceae</taxon>
        <taxon>Asteroideae</taxon>
        <taxon>Heliantheae alliance</taxon>
        <taxon>Heliantheae</taxon>
        <taxon>Ambrosia</taxon>
    </lineage>
</organism>
<dbReference type="GO" id="GO:0030170">
    <property type="term" value="F:pyridoxal phosphate binding"/>
    <property type="evidence" value="ECO:0007669"/>
    <property type="project" value="InterPro"/>
</dbReference>
<dbReference type="CDD" id="cd00609">
    <property type="entry name" value="AAT_like"/>
    <property type="match status" value="1"/>
</dbReference>
<dbReference type="InterPro" id="IPR015421">
    <property type="entry name" value="PyrdxlP-dep_Trfase_major"/>
</dbReference>
<feature type="domain" description="Aminotransferase class I/classII large" evidence="2">
    <location>
        <begin position="105"/>
        <end position="261"/>
    </location>
</feature>
<dbReference type="InterPro" id="IPR015422">
    <property type="entry name" value="PyrdxlP-dep_Trfase_small"/>
</dbReference>
<evidence type="ECO:0000259" key="2">
    <source>
        <dbReference type="Pfam" id="PF00155"/>
    </source>
</evidence>
<comment type="caution">
    <text evidence="3">The sequence shown here is derived from an EMBL/GenBank/DDBJ whole genome shotgun (WGS) entry which is preliminary data.</text>
</comment>
<dbReference type="SUPFAM" id="SSF53383">
    <property type="entry name" value="PLP-dependent transferases"/>
    <property type="match status" value="1"/>
</dbReference>
<dbReference type="InterPro" id="IPR015424">
    <property type="entry name" value="PyrdxlP-dep_Trfase"/>
</dbReference>
<dbReference type="Proteomes" id="UP001206925">
    <property type="component" value="Unassembled WGS sequence"/>
</dbReference>
<dbReference type="AlphaFoldDB" id="A0AAD5CMC3"/>
<dbReference type="PRINTS" id="PR00753">
    <property type="entry name" value="ACCSYNTHASE"/>
</dbReference>
<dbReference type="InterPro" id="IPR050478">
    <property type="entry name" value="Ethylene_sulfur-biosynth"/>
</dbReference>
<protein>
    <recommendedName>
        <fullName evidence="2">Aminotransferase class I/classII large domain-containing protein</fullName>
    </recommendedName>
</protein>
<keyword evidence="4" id="KW-1185">Reference proteome</keyword>
<evidence type="ECO:0000313" key="4">
    <source>
        <dbReference type="Proteomes" id="UP001206925"/>
    </source>
</evidence>
<feature type="non-terminal residue" evidence="3">
    <location>
        <position position="1"/>
    </location>
</feature>
<dbReference type="PANTHER" id="PTHR43795:SF46">
    <property type="entry name" value="AMINOTRANSFERASE ACS12-RELATED"/>
    <property type="match status" value="1"/>
</dbReference>
<name>A0AAD5CMC3_AMBAR</name>
<dbReference type="GO" id="GO:0006520">
    <property type="term" value="P:amino acid metabolic process"/>
    <property type="evidence" value="ECO:0007669"/>
    <property type="project" value="TreeGrafter"/>
</dbReference>
<dbReference type="InterPro" id="IPR004839">
    <property type="entry name" value="Aminotransferase_I/II_large"/>
</dbReference>
<sequence length="261" mass="28774">YRNIFPILFNRYATRGTFTRHRPRQRRPHVSNRVYSIAKANDSPDIIGMDKVAADPYDRVGNPNGVVQLGVAQSLLTLDLIENWITENLNQSILGGGDNRGGLSLSDIITYQPLDGMTELKVAMAGFMSQVGGGTVTFNPSQIVLTSGATPAIEILCFALADYGDAFLVPAPYYPGFDIDANWRAGVELIPIHCRSSDNFTLRISEVDQAFNQARKLGRKVKGILFSNPSNPVGNLMTRETLFGLLDFAREKNIHIISDEI</sequence>
<accession>A0AAD5CMC3</accession>
<dbReference type="PANTHER" id="PTHR43795">
    <property type="entry name" value="BIFUNCTIONAL ASPARTATE AMINOTRANSFERASE AND GLUTAMATE/ASPARTATE-PREPHENATE AMINOTRANSFERASE-RELATED"/>
    <property type="match status" value="1"/>
</dbReference>
<dbReference type="GO" id="GO:0004069">
    <property type="term" value="F:L-aspartate:2-oxoglutarate aminotransferase activity"/>
    <property type="evidence" value="ECO:0007669"/>
    <property type="project" value="TreeGrafter"/>
</dbReference>
<evidence type="ECO:0000313" key="3">
    <source>
        <dbReference type="EMBL" id="KAI7743239.1"/>
    </source>
</evidence>
<dbReference type="Pfam" id="PF00155">
    <property type="entry name" value="Aminotran_1_2"/>
    <property type="match status" value="1"/>
</dbReference>